<proteinExistence type="predicted"/>
<organism evidence="2 3">
    <name type="scientific">Caldalkalibacillus horti</name>
    <dbReference type="NCBI Taxonomy" id="77523"/>
    <lineage>
        <taxon>Bacteria</taxon>
        <taxon>Bacillati</taxon>
        <taxon>Bacillota</taxon>
        <taxon>Bacilli</taxon>
        <taxon>Bacillales</taxon>
        <taxon>Bacillaceae</taxon>
        <taxon>Caldalkalibacillus</taxon>
    </lineage>
</organism>
<sequence length="106" mass="12471">MKLFKPLIIIFVLFVLVACQHQSKDQIPSKLEFNEETYENDGTFQSFEGSPSEYYLPSGYRLTGNHSLSGQEVYIQSGNDEIIYVKYEVEQEETRWIPYYKLNNEN</sequence>
<dbReference type="RefSeq" id="WP_307389529.1">
    <property type="nucleotide sequence ID" value="NZ_BAAADK010000009.1"/>
</dbReference>
<dbReference type="PROSITE" id="PS51257">
    <property type="entry name" value="PROKAR_LIPOPROTEIN"/>
    <property type="match status" value="1"/>
</dbReference>
<evidence type="ECO:0000313" key="3">
    <source>
        <dbReference type="Proteomes" id="UP001235840"/>
    </source>
</evidence>
<gene>
    <name evidence="2" type="ORF">J2S11_000129</name>
</gene>
<dbReference type="Proteomes" id="UP001235840">
    <property type="component" value="Unassembled WGS sequence"/>
</dbReference>
<reference evidence="2 3" key="1">
    <citation type="submission" date="2023-07" db="EMBL/GenBank/DDBJ databases">
        <title>Genomic Encyclopedia of Type Strains, Phase IV (KMG-IV): sequencing the most valuable type-strain genomes for metagenomic binning, comparative biology and taxonomic classification.</title>
        <authorList>
            <person name="Goeker M."/>
        </authorList>
    </citation>
    <scope>NUCLEOTIDE SEQUENCE [LARGE SCALE GENOMIC DNA]</scope>
    <source>
        <strain evidence="2 3">DSM 12751</strain>
    </source>
</reference>
<feature type="chain" id="PRO_5045802660" evidence="1">
    <location>
        <begin position="24"/>
        <end position="106"/>
    </location>
</feature>
<keyword evidence="1" id="KW-0732">Signal</keyword>
<keyword evidence="3" id="KW-1185">Reference proteome</keyword>
<accession>A0ABT9VTC4</accession>
<evidence type="ECO:0000313" key="2">
    <source>
        <dbReference type="EMBL" id="MDQ0164230.1"/>
    </source>
</evidence>
<dbReference type="EMBL" id="JAUSTY010000001">
    <property type="protein sequence ID" value="MDQ0164230.1"/>
    <property type="molecule type" value="Genomic_DNA"/>
</dbReference>
<feature type="signal peptide" evidence="1">
    <location>
        <begin position="1"/>
        <end position="23"/>
    </location>
</feature>
<evidence type="ECO:0000256" key="1">
    <source>
        <dbReference type="SAM" id="SignalP"/>
    </source>
</evidence>
<name>A0ABT9VTC4_9BACI</name>
<protein>
    <submittedName>
        <fullName evidence="2">Uncharacterized protein</fullName>
    </submittedName>
</protein>
<comment type="caution">
    <text evidence="2">The sequence shown here is derived from an EMBL/GenBank/DDBJ whole genome shotgun (WGS) entry which is preliminary data.</text>
</comment>